<reference evidence="1 2" key="1">
    <citation type="journal article" date="2023" name="Plants (Basel)">
        <title>Bridging the Gap: Combining Genomics and Transcriptomics Approaches to Understand Stylosanthes scabra, an Orphan Legume from the Brazilian Caatinga.</title>
        <authorList>
            <person name="Ferreira-Neto J.R.C."/>
            <person name="da Silva M.D."/>
            <person name="Binneck E."/>
            <person name="de Melo N.F."/>
            <person name="da Silva R.H."/>
            <person name="de Melo A.L.T.M."/>
            <person name="Pandolfi V."/>
            <person name="Bustamante F.O."/>
            <person name="Brasileiro-Vidal A.C."/>
            <person name="Benko-Iseppon A.M."/>
        </authorList>
    </citation>
    <scope>NUCLEOTIDE SEQUENCE [LARGE SCALE GENOMIC DNA]</scope>
    <source>
        <tissue evidence="1">Leaves</tissue>
    </source>
</reference>
<evidence type="ECO:0000313" key="1">
    <source>
        <dbReference type="EMBL" id="MED6108186.1"/>
    </source>
</evidence>
<gene>
    <name evidence="1" type="ORF">PIB30_021132</name>
</gene>
<proteinExistence type="predicted"/>
<organism evidence="1 2">
    <name type="scientific">Stylosanthes scabra</name>
    <dbReference type="NCBI Taxonomy" id="79078"/>
    <lineage>
        <taxon>Eukaryota</taxon>
        <taxon>Viridiplantae</taxon>
        <taxon>Streptophyta</taxon>
        <taxon>Embryophyta</taxon>
        <taxon>Tracheophyta</taxon>
        <taxon>Spermatophyta</taxon>
        <taxon>Magnoliopsida</taxon>
        <taxon>eudicotyledons</taxon>
        <taxon>Gunneridae</taxon>
        <taxon>Pentapetalae</taxon>
        <taxon>rosids</taxon>
        <taxon>fabids</taxon>
        <taxon>Fabales</taxon>
        <taxon>Fabaceae</taxon>
        <taxon>Papilionoideae</taxon>
        <taxon>50 kb inversion clade</taxon>
        <taxon>dalbergioids sensu lato</taxon>
        <taxon>Dalbergieae</taxon>
        <taxon>Pterocarpus clade</taxon>
        <taxon>Stylosanthes</taxon>
    </lineage>
</organism>
<comment type="caution">
    <text evidence="1">The sequence shown here is derived from an EMBL/GenBank/DDBJ whole genome shotgun (WGS) entry which is preliminary data.</text>
</comment>
<accession>A0ABU6Q8R9</accession>
<evidence type="ECO:0000313" key="2">
    <source>
        <dbReference type="Proteomes" id="UP001341840"/>
    </source>
</evidence>
<name>A0ABU6Q8R9_9FABA</name>
<protein>
    <submittedName>
        <fullName evidence="1">Uncharacterized protein</fullName>
    </submittedName>
</protein>
<keyword evidence="2" id="KW-1185">Reference proteome</keyword>
<sequence>MNIESIRRDMLALAITADAKQSSATAHTASVRPGQIQATLQALDRPPGLFPPLRGTE</sequence>
<dbReference type="EMBL" id="JASCZI010000069">
    <property type="protein sequence ID" value="MED6108186.1"/>
    <property type="molecule type" value="Genomic_DNA"/>
</dbReference>
<dbReference type="Proteomes" id="UP001341840">
    <property type="component" value="Unassembled WGS sequence"/>
</dbReference>